<dbReference type="Gene3D" id="1.20.1280.40">
    <property type="entry name" value="HHA"/>
    <property type="match status" value="1"/>
</dbReference>
<name>A0ABY9SDJ9_9ENTR</name>
<gene>
    <name evidence="2" type="primary">hha</name>
    <name evidence="2" type="ORF">RHD99_06380</name>
</gene>
<comment type="similarity">
    <text evidence="1">Belongs to the Hha/YmoA/Cnu family.</text>
</comment>
<dbReference type="Proteomes" id="UP001246690">
    <property type="component" value="Chromosome"/>
</dbReference>
<dbReference type="RefSeq" id="WP_309877991.1">
    <property type="nucleotide sequence ID" value="NZ_CP133838.1"/>
</dbReference>
<dbReference type="SUPFAM" id="SSF68989">
    <property type="entry name" value="Hemolysin expression modulating protein HHA"/>
    <property type="match status" value="1"/>
</dbReference>
<dbReference type="InterPro" id="IPR036666">
    <property type="entry name" value="HHA_sf"/>
</dbReference>
<protein>
    <submittedName>
        <fullName evidence="2">Hemolysin expression modulator Hha</fullName>
    </submittedName>
</protein>
<dbReference type="NCBIfam" id="NF008191">
    <property type="entry name" value="PRK10945.1"/>
    <property type="match status" value="1"/>
</dbReference>
<dbReference type="Pfam" id="PF05321">
    <property type="entry name" value="HHA"/>
    <property type="match status" value="1"/>
</dbReference>
<sequence>MSRGQWLMLLRKCRTLETLERVIEHRRYSANYIQDAEAFNSAADHRLAELTVNKLFDKIPASVWKLIK</sequence>
<proteinExistence type="inferred from homology"/>
<dbReference type="InterPro" id="IPR007985">
    <property type="entry name" value="Hemolysn_expr_modulating_HHA"/>
</dbReference>
<evidence type="ECO:0000256" key="1">
    <source>
        <dbReference type="ARBA" id="ARBA00010526"/>
    </source>
</evidence>
<reference evidence="2 3" key="1">
    <citation type="submission" date="2023-09" db="EMBL/GenBank/DDBJ databases">
        <title>Buttiauxella selenatireducens sp. nov., isolated from the rhizosphere of Cardamine hupingshanesis.</title>
        <authorList>
            <person name="Zhang S."/>
            <person name="Xu Z."/>
            <person name="Wang H."/>
            <person name="Guo Y."/>
        </authorList>
    </citation>
    <scope>NUCLEOTIDE SEQUENCE [LARGE SCALE GENOMIC DNA]</scope>
    <source>
        <strain evidence="2 3">R73</strain>
    </source>
</reference>
<evidence type="ECO:0000313" key="3">
    <source>
        <dbReference type="Proteomes" id="UP001246690"/>
    </source>
</evidence>
<keyword evidence="3" id="KW-1185">Reference proteome</keyword>
<organism evidence="2 3">
    <name type="scientific">Buttiauxella selenatireducens</name>
    <dbReference type="NCBI Taxonomy" id="3073902"/>
    <lineage>
        <taxon>Bacteria</taxon>
        <taxon>Pseudomonadati</taxon>
        <taxon>Pseudomonadota</taxon>
        <taxon>Gammaproteobacteria</taxon>
        <taxon>Enterobacterales</taxon>
        <taxon>Enterobacteriaceae</taxon>
        <taxon>Buttiauxella</taxon>
    </lineage>
</organism>
<accession>A0ABY9SDJ9</accession>
<evidence type="ECO:0000313" key="2">
    <source>
        <dbReference type="EMBL" id="WMY75573.1"/>
    </source>
</evidence>
<dbReference type="EMBL" id="CP133838">
    <property type="protein sequence ID" value="WMY75573.1"/>
    <property type="molecule type" value="Genomic_DNA"/>
</dbReference>